<dbReference type="FunFam" id="3.40.50.10140:FF:000010">
    <property type="entry name" value="phosphoinositide 3-kinase adapter protein 1"/>
    <property type="match status" value="1"/>
</dbReference>
<dbReference type="PROSITE" id="PS50104">
    <property type="entry name" value="TIR"/>
    <property type="match status" value="1"/>
</dbReference>
<gene>
    <name evidence="12" type="ORF">NDU88_009389</name>
</gene>
<evidence type="ECO:0000256" key="5">
    <source>
        <dbReference type="ARBA" id="ARBA00022553"/>
    </source>
</evidence>
<evidence type="ECO:0000256" key="6">
    <source>
        <dbReference type="ARBA" id="ARBA00023136"/>
    </source>
</evidence>
<evidence type="ECO:0000256" key="1">
    <source>
        <dbReference type="ARBA" id="ARBA00004202"/>
    </source>
</evidence>
<evidence type="ECO:0000256" key="2">
    <source>
        <dbReference type="ARBA" id="ARBA00004496"/>
    </source>
</evidence>
<keyword evidence="6" id="KW-0472">Membrane</keyword>
<name>A0AAV7QSI3_PLEWA</name>
<dbReference type="InterPro" id="IPR041340">
    <property type="entry name" value="PIK3AP1_TIR"/>
</dbReference>
<dbReference type="GO" id="GO:0005886">
    <property type="term" value="C:plasma membrane"/>
    <property type="evidence" value="ECO:0007669"/>
    <property type="project" value="UniProtKB-SubCell"/>
</dbReference>
<dbReference type="GO" id="GO:0005102">
    <property type="term" value="F:signaling receptor binding"/>
    <property type="evidence" value="ECO:0007669"/>
    <property type="project" value="TreeGrafter"/>
</dbReference>
<dbReference type="Pfam" id="PF18567">
    <property type="entry name" value="TIR_3"/>
    <property type="match status" value="1"/>
</dbReference>
<evidence type="ECO:0000259" key="11">
    <source>
        <dbReference type="PROSITE" id="PS50104"/>
    </source>
</evidence>
<comment type="function">
    <text evidence="7">Signaling adapter that contributes to B-cell development by linking B-cell receptor (BCR) signaling to the phosphoinositide 3-kinase (PI3K)-Akt signaling pathway. Has a complementary role to the BCR coreceptor CD19, coupling BCR and PI3K activation by providing a docking site for the PI3K subunit PIK3R1. Alternatively, links Toll-like receptor (TLR) signaling to PI3K activation, a process preventing excessive inflammatory cytokine production. Also involved in the activation of PI3K in natural killer cells. May be involved in the survival of mature B-cells via activation of REL.</text>
</comment>
<keyword evidence="3" id="KW-1003">Cell membrane</keyword>
<evidence type="ECO:0000256" key="7">
    <source>
        <dbReference type="ARBA" id="ARBA00054714"/>
    </source>
</evidence>
<comment type="caution">
    <text evidence="12">The sequence shown here is derived from an EMBL/GenBank/DDBJ whole genome shotgun (WGS) entry which is preliminary data.</text>
</comment>
<feature type="domain" description="TIR" evidence="11">
    <location>
        <begin position="3"/>
        <end position="140"/>
    </location>
</feature>
<accession>A0AAV7QSI3</accession>
<keyword evidence="5" id="KW-0597">Phosphoprotein</keyword>
<feature type="non-terminal residue" evidence="12">
    <location>
        <position position="189"/>
    </location>
</feature>
<dbReference type="InterPro" id="IPR035897">
    <property type="entry name" value="Toll_tir_struct_dom_sf"/>
</dbReference>
<evidence type="ECO:0000256" key="3">
    <source>
        <dbReference type="ARBA" id="ARBA00022475"/>
    </source>
</evidence>
<protein>
    <recommendedName>
        <fullName evidence="8">Phosphoinositide 3-kinase adapter protein 1</fullName>
    </recommendedName>
    <alternativeName>
        <fullName evidence="9">B-cell adapter for phosphoinositide 3-kinase</fullName>
    </alternativeName>
    <alternativeName>
        <fullName evidence="10">B-cell phosphoinositide 3-kinase adapter protein 1</fullName>
    </alternativeName>
</protein>
<keyword evidence="13" id="KW-1185">Reference proteome</keyword>
<evidence type="ECO:0000313" key="12">
    <source>
        <dbReference type="EMBL" id="KAJ1143078.1"/>
    </source>
</evidence>
<dbReference type="PANTHER" id="PTHR16267">
    <property type="entry name" value="BANK1/PIK3AP1 FAMILY MEMBER"/>
    <property type="match status" value="1"/>
</dbReference>
<dbReference type="GO" id="GO:0036312">
    <property type="term" value="F:phosphatidylinositol 3-kinase regulatory subunit binding"/>
    <property type="evidence" value="ECO:0007669"/>
    <property type="project" value="TreeGrafter"/>
</dbReference>
<dbReference type="InterPro" id="IPR000157">
    <property type="entry name" value="TIR_dom"/>
</dbReference>
<evidence type="ECO:0000256" key="4">
    <source>
        <dbReference type="ARBA" id="ARBA00022490"/>
    </source>
</evidence>
<dbReference type="EMBL" id="JANPWB010000010">
    <property type="protein sequence ID" value="KAJ1143078.1"/>
    <property type="molecule type" value="Genomic_DNA"/>
</dbReference>
<comment type="subcellular location">
    <subcellularLocation>
        <location evidence="1">Cell membrane</location>
        <topology evidence="1">Peripheral membrane protein</topology>
    </subcellularLocation>
    <subcellularLocation>
        <location evidence="2">Cytoplasm</location>
    </subcellularLocation>
</comment>
<evidence type="ECO:0000313" key="13">
    <source>
        <dbReference type="Proteomes" id="UP001066276"/>
    </source>
</evidence>
<feature type="non-terminal residue" evidence="12">
    <location>
        <position position="1"/>
    </location>
</feature>
<dbReference type="GO" id="GO:0005829">
    <property type="term" value="C:cytosol"/>
    <property type="evidence" value="ECO:0007669"/>
    <property type="project" value="TreeGrafter"/>
</dbReference>
<organism evidence="12 13">
    <name type="scientific">Pleurodeles waltl</name>
    <name type="common">Iberian ribbed newt</name>
    <dbReference type="NCBI Taxonomy" id="8319"/>
    <lineage>
        <taxon>Eukaryota</taxon>
        <taxon>Metazoa</taxon>
        <taxon>Chordata</taxon>
        <taxon>Craniata</taxon>
        <taxon>Vertebrata</taxon>
        <taxon>Euteleostomi</taxon>
        <taxon>Amphibia</taxon>
        <taxon>Batrachia</taxon>
        <taxon>Caudata</taxon>
        <taxon>Salamandroidea</taxon>
        <taxon>Salamandridae</taxon>
        <taxon>Pleurodelinae</taxon>
        <taxon>Pleurodeles</taxon>
    </lineage>
</organism>
<dbReference type="Gene3D" id="3.40.50.10140">
    <property type="entry name" value="Toll/interleukin-1 receptor homology (TIR) domain"/>
    <property type="match status" value="1"/>
</dbReference>
<reference evidence="12" key="1">
    <citation type="journal article" date="2022" name="bioRxiv">
        <title>Sequencing and chromosome-scale assembly of the giantPleurodeles waltlgenome.</title>
        <authorList>
            <person name="Brown T."/>
            <person name="Elewa A."/>
            <person name="Iarovenko S."/>
            <person name="Subramanian E."/>
            <person name="Araus A.J."/>
            <person name="Petzold A."/>
            <person name="Susuki M."/>
            <person name="Suzuki K.-i.T."/>
            <person name="Hayashi T."/>
            <person name="Toyoda A."/>
            <person name="Oliveira C."/>
            <person name="Osipova E."/>
            <person name="Leigh N.D."/>
            <person name="Simon A."/>
            <person name="Yun M.H."/>
        </authorList>
    </citation>
    <scope>NUCLEOTIDE SEQUENCE</scope>
    <source>
        <strain evidence="12">20211129_DDA</strain>
        <tissue evidence="12">Liver</tissue>
    </source>
</reference>
<dbReference type="AlphaFoldDB" id="A0AAV7QSI3"/>
<keyword evidence="4" id="KW-0963">Cytoplasm</keyword>
<dbReference type="Proteomes" id="UP001066276">
    <property type="component" value="Chromosome 6"/>
</dbReference>
<dbReference type="InterPro" id="IPR052446">
    <property type="entry name" value="B-cell_PI3K-Signaling_Adptrs"/>
</dbReference>
<dbReference type="GO" id="GO:0007165">
    <property type="term" value="P:signal transduction"/>
    <property type="evidence" value="ECO:0007669"/>
    <property type="project" value="InterPro"/>
</dbReference>
<proteinExistence type="predicted"/>
<evidence type="ECO:0000256" key="8">
    <source>
        <dbReference type="ARBA" id="ARBA00073263"/>
    </source>
</evidence>
<sequence length="189" mass="21224">TADICDVLIVHGSDGSEWCQYLKDLFLSSIQVKKQNLLGYEVDSNGTLALEDLQVFWSSKCIVILLSKDLVMCFSKPSLIENLQKALHPPQKVVVLFCGVTDCEEFGDLFKDWPWWKKVSCDDDADAYIAAVTQTIFKDSACESATDTETELERSSIYSKKIETNQEASTVEIVHSNLVVVFPERIRCG</sequence>
<evidence type="ECO:0000256" key="9">
    <source>
        <dbReference type="ARBA" id="ARBA00078663"/>
    </source>
</evidence>
<evidence type="ECO:0000256" key="10">
    <source>
        <dbReference type="ARBA" id="ARBA00079489"/>
    </source>
</evidence>
<dbReference type="PANTHER" id="PTHR16267:SF12">
    <property type="entry name" value="PHOSPHOINOSITIDE 3-KINASE ADAPTER PROTEIN 1"/>
    <property type="match status" value="1"/>
</dbReference>